<proteinExistence type="predicted"/>
<dbReference type="AlphaFoldDB" id="A0A380CPI0"/>
<evidence type="ECO:0000256" key="1">
    <source>
        <dbReference type="ARBA" id="ARBA00004370"/>
    </source>
</evidence>
<dbReference type="InterPro" id="IPR012338">
    <property type="entry name" value="Beta-lactam/transpept-like"/>
</dbReference>
<evidence type="ECO:0000256" key="2">
    <source>
        <dbReference type="ARBA" id="ARBA00023136"/>
    </source>
</evidence>
<dbReference type="EMBL" id="UGYW01000002">
    <property type="protein sequence ID" value="SUJ25620.1"/>
    <property type="molecule type" value="Genomic_DNA"/>
</dbReference>
<dbReference type="PANTHER" id="PTHR46825">
    <property type="entry name" value="D-ALANYL-D-ALANINE-CARBOXYPEPTIDASE/ENDOPEPTIDASE AMPH"/>
    <property type="match status" value="1"/>
</dbReference>
<sequence length="535" mass="60590">MKNILISFILILGIQVQLYGQKSKRIDELLTHYEKASQFNGTVLIAEKGKIIFEKSYGYKNAPKKEKNTNNSIYTIYSTTKIFTSTIIHKLAEQGKLSLSDKLSKYFPGLPEGDHINIENLLNHTSGIPGADDADYTINEETFLPFISGKKLDFAPNTGWNYSNSNYYLLGYIIRKVSGMDYDKAISTYIFKPLQMTNSGFDLKTLQNENKTMGYEFLSDKHSNEALRFKTAHPFGAGAMYSTVEDLWKFNRGMKNNKILKQATLEKAQIPYQDKHYGLGYEIDSLYGKKRIGHSGGGPGYRCRYFNLPEDDITVIVLCNAEMNPVDFITSKITSILYDKPYQIPQNAPVSNDSLQKLEGLYSSKDHDFCVKIIDGLVIFNERNYPRNQLFPISANKFQLNDNFIFTFKPTPTGEIDSLLINFPNGNKLGGKKVSNTFVWGIAGSATPNGSEGQDIPLNRDKNKPNIYYLNNYKLNTGDLRFRLNNDPTNSYALNNTGELTYNGYDIKVQEGVYDIVLDMTDQVSPRYTITKSAK</sequence>
<dbReference type="PANTHER" id="PTHR46825:SF11">
    <property type="entry name" value="PENICILLIN-BINDING PROTEIN 4"/>
    <property type="match status" value="1"/>
</dbReference>
<evidence type="ECO:0000313" key="5">
    <source>
        <dbReference type="Proteomes" id="UP000254893"/>
    </source>
</evidence>
<dbReference type="Proteomes" id="UP000254893">
    <property type="component" value="Unassembled WGS sequence"/>
</dbReference>
<dbReference type="RefSeq" id="WP_115171152.1">
    <property type="nucleotide sequence ID" value="NZ_UGYW01000002.1"/>
</dbReference>
<comment type="subcellular location">
    <subcellularLocation>
        <location evidence="1">Membrane</location>
    </subcellularLocation>
</comment>
<dbReference type="InterPro" id="IPR050491">
    <property type="entry name" value="AmpC-like"/>
</dbReference>
<gene>
    <name evidence="4" type="primary">pbpE_3</name>
    <name evidence="4" type="ORF">NCTC11388_03746</name>
</gene>
<feature type="domain" description="Beta-lactamase-related" evidence="3">
    <location>
        <begin position="27"/>
        <end position="324"/>
    </location>
</feature>
<organism evidence="4 5">
    <name type="scientific">Sphingobacterium spiritivorum</name>
    <name type="common">Flavobacterium spiritivorum</name>
    <dbReference type="NCBI Taxonomy" id="258"/>
    <lineage>
        <taxon>Bacteria</taxon>
        <taxon>Pseudomonadati</taxon>
        <taxon>Bacteroidota</taxon>
        <taxon>Sphingobacteriia</taxon>
        <taxon>Sphingobacteriales</taxon>
        <taxon>Sphingobacteriaceae</taxon>
        <taxon>Sphingobacterium</taxon>
    </lineage>
</organism>
<reference evidence="4 5" key="1">
    <citation type="submission" date="2018-06" db="EMBL/GenBank/DDBJ databases">
        <authorList>
            <consortium name="Pathogen Informatics"/>
            <person name="Doyle S."/>
        </authorList>
    </citation>
    <scope>NUCLEOTIDE SEQUENCE [LARGE SCALE GENOMIC DNA]</scope>
    <source>
        <strain evidence="4 5">NCTC11388</strain>
    </source>
</reference>
<name>A0A380CPI0_SPHSI</name>
<dbReference type="Pfam" id="PF00144">
    <property type="entry name" value="Beta-lactamase"/>
    <property type="match status" value="1"/>
</dbReference>
<accession>A0A380CPI0</accession>
<protein>
    <submittedName>
        <fullName evidence="4">Penicillin-binding protein E</fullName>
    </submittedName>
</protein>
<keyword evidence="2" id="KW-0472">Membrane</keyword>
<evidence type="ECO:0000313" key="4">
    <source>
        <dbReference type="EMBL" id="SUJ25620.1"/>
    </source>
</evidence>
<dbReference type="SUPFAM" id="SSF56601">
    <property type="entry name" value="beta-lactamase/transpeptidase-like"/>
    <property type="match status" value="1"/>
</dbReference>
<evidence type="ECO:0000259" key="3">
    <source>
        <dbReference type="Pfam" id="PF00144"/>
    </source>
</evidence>
<dbReference type="InterPro" id="IPR001466">
    <property type="entry name" value="Beta-lactam-related"/>
</dbReference>
<dbReference type="GO" id="GO:0016020">
    <property type="term" value="C:membrane"/>
    <property type="evidence" value="ECO:0007669"/>
    <property type="project" value="UniProtKB-SubCell"/>
</dbReference>
<dbReference type="Gene3D" id="3.40.710.10">
    <property type="entry name" value="DD-peptidase/beta-lactamase superfamily"/>
    <property type="match status" value="1"/>
</dbReference>